<dbReference type="SUPFAM" id="SSF55979">
    <property type="entry name" value="DNA clamp"/>
    <property type="match status" value="3"/>
</dbReference>
<dbReference type="Pfam" id="PF00712">
    <property type="entry name" value="DNA_pol3_beta"/>
    <property type="match status" value="1"/>
</dbReference>
<dbReference type="Pfam" id="PF02768">
    <property type="entry name" value="DNA_pol3_beta_3"/>
    <property type="match status" value="1"/>
</dbReference>
<evidence type="ECO:0000313" key="16">
    <source>
        <dbReference type="Proteomes" id="UP000094378"/>
    </source>
</evidence>
<dbReference type="CDD" id="cd00140">
    <property type="entry name" value="beta_clamp"/>
    <property type="match status" value="1"/>
</dbReference>
<gene>
    <name evidence="15" type="primary">dnaN</name>
    <name evidence="15" type="ORF">SHELI_v1c00020</name>
</gene>
<dbReference type="GO" id="GO:0005737">
    <property type="term" value="C:cytoplasm"/>
    <property type="evidence" value="ECO:0007669"/>
    <property type="project" value="UniProtKB-SubCell"/>
</dbReference>
<evidence type="ECO:0000259" key="14">
    <source>
        <dbReference type="Pfam" id="PF02768"/>
    </source>
</evidence>
<keyword evidence="9 11" id="KW-0239">DNA-directed DNA polymerase</keyword>
<comment type="similarity">
    <text evidence="3 11">Belongs to the beta sliding clamp family.</text>
</comment>
<dbReference type="STRING" id="216938.SHELI_v1c00020"/>
<comment type="subunit">
    <text evidence="4">Forms a ring-shaped head-to-tail homodimer around DNA which binds and tethers DNA polymerases and other proteins to the DNA. The DNA replisome complex has a single clamp-loading complex (3 tau and 1 each of delta, delta', psi and chi subunits) which binds 3 Pol III cores (1 core on the leading strand and 2 on the lagging strand) each with a beta sliding clamp dimer. Additional proteins in the replisome are other copies of gamma, psi and chi, Ssb, DNA helicase and RNA primase.</text>
</comment>
<dbReference type="KEGG" id="shj:SHELI_v1c00020"/>
<dbReference type="InterPro" id="IPR022637">
    <property type="entry name" value="DNA_polIII_beta_cen"/>
</dbReference>
<feature type="domain" description="DNA polymerase III beta sliding clamp C-terminal" evidence="14">
    <location>
        <begin position="251"/>
        <end position="371"/>
    </location>
</feature>
<proteinExistence type="inferred from homology"/>
<comment type="function">
    <text evidence="1 11">Confers DNA tethering and processivity to DNA polymerases and other proteins. Acts as a clamp, forming a ring around DNA (a reaction catalyzed by the clamp-loading complex) which diffuses in an ATP-independent manner freely and bidirectionally along dsDNA. Initially characterized for its ability to contact the catalytic subunit of DNA polymerase III (Pol III), a complex, multichain enzyme responsible for most of the replicative synthesis in bacteria; Pol III exhibits 3'-5' exonuclease proofreading activity. The beta chain is required for initiation of replication as well as for processivity of DNA replication.</text>
</comment>
<evidence type="ECO:0000256" key="9">
    <source>
        <dbReference type="ARBA" id="ARBA00022932"/>
    </source>
</evidence>
<evidence type="ECO:0000256" key="11">
    <source>
        <dbReference type="PIRNR" id="PIRNR000804"/>
    </source>
</evidence>
<evidence type="ECO:0000256" key="10">
    <source>
        <dbReference type="ARBA" id="ARBA00023125"/>
    </source>
</evidence>
<keyword evidence="5 11" id="KW-0963">Cytoplasm</keyword>
<name>A0A1B3SJ67_9MOLU</name>
<dbReference type="Proteomes" id="UP000094378">
    <property type="component" value="Chromosome"/>
</dbReference>
<evidence type="ECO:0000256" key="8">
    <source>
        <dbReference type="ARBA" id="ARBA00022705"/>
    </source>
</evidence>
<dbReference type="InterPro" id="IPR046938">
    <property type="entry name" value="DNA_clamp_sf"/>
</dbReference>
<comment type="subcellular location">
    <subcellularLocation>
        <location evidence="2 11">Cytoplasm</location>
    </subcellularLocation>
</comment>
<sequence>MYFEINRNYFIDEISKCNRIVDYKSVSPALTGIFIEVDSDKISLVSTNQTLSIKTNIFADTNDLKIKETGSFLIRGKNFIEILRRMDDEVISMNKVETNLITLSGEKSEFMLNVMDEQDFPTISFKEIGSMIEVETSDIKKSLNQTIISVDEYNQKIVLQGINFQIDSSILYITGTDGKRVSRKKIELGEVYNDRFVANVPFKSVSEIMKLLSDKGKTKILVSDNFVTFTINNSIIQSTVLEGNFPDVNGVFPKDFNSTIYVENKKFLKLISRADIPSEENSSTVVNFILSGETICIKSNIQQIGSFEEEFKEFELKGLEEQNIFFNSKYLLDALRSFETKTIEINFLDSKAPIVVVSSEDPSLSQIILPMFSS</sequence>
<dbReference type="EMBL" id="CP017015">
    <property type="protein sequence ID" value="AOG59957.1"/>
    <property type="molecule type" value="Genomic_DNA"/>
</dbReference>
<dbReference type="GO" id="GO:0003887">
    <property type="term" value="F:DNA-directed DNA polymerase activity"/>
    <property type="evidence" value="ECO:0007669"/>
    <property type="project" value="UniProtKB-UniRule"/>
</dbReference>
<dbReference type="Pfam" id="PF02767">
    <property type="entry name" value="DNA_pol3_beta_2"/>
    <property type="match status" value="1"/>
</dbReference>
<evidence type="ECO:0000256" key="5">
    <source>
        <dbReference type="ARBA" id="ARBA00022490"/>
    </source>
</evidence>
<dbReference type="RefSeq" id="WP_069115743.1">
    <property type="nucleotide sequence ID" value="NZ_CP017015.1"/>
</dbReference>
<keyword evidence="6 11" id="KW-0808">Transferase</keyword>
<dbReference type="GO" id="GO:0006271">
    <property type="term" value="P:DNA strand elongation involved in DNA replication"/>
    <property type="evidence" value="ECO:0007669"/>
    <property type="project" value="TreeGrafter"/>
</dbReference>
<organism evidence="15 16">
    <name type="scientific">Spiroplasma helicoides</name>
    <dbReference type="NCBI Taxonomy" id="216938"/>
    <lineage>
        <taxon>Bacteria</taxon>
        <taxon>Bacillati</taxon>
        <taxon>Mycoplasmatota</taxon>
        <taxon>Mollicutes</taxon>
        <taxon>Entomoplasmatales</taxon>
        <taxon>Spiroplasmataceae</taxon>
        <taxon>Spiroplasma</taxon>
    </lineage>
</organism>
<evidence type="ECO:0000256" key="3">
    <source>
        <dbReference type="ARBA" id="ARBA00010752"/>
    </source>
</evidence>
<dbReference type="Gene3D" id="3.70.10.10">
    <property type="match status" value="1"/>
</dbReference>
<keyword evidence="16" id="KW-1185">Reference proteome</keyword>
<dbReference type="Gene3D" id="3.10.150.10">
    <property type="entry name" value="DNA Polymerase III, subunit A, domain 2"/>
    <property type="match status" value="1"/>
</dbReference>
<dbReference type="PANTHER" id="PTHR30478">
    <property type="entry name" value="DNA POLYMERASE III SUBUNIT BETA"/>
    <property type="match status" value="1"/>
</dbReference>
<dbReference type="InterPro" id="IPR022634">
    <property type="entry name" value="DNA_polIII_beta_N"/>
</dbReference>
<dbReference type="NCBIfam" id="TIGR00663">
    <property type="entry name" value="dnan"/>
    <property type="match status" value="1"/>
</dbReference>
<evidence type="ECO:0000256" key="4">
    <source>
        <dbReference type="ARBA" id="ARBA00011400"/>
    </source>
</evidence>
<dbReference type="PIRSF" id="PIRSF000804">
    <property type="entry name" value="DNA_pol_III_b"/>
    <property type="match status" value="1"/>
</dbReference>
<dbReference type="SMART" id="SM00480">
    <property type="entry name" value="POL3Bc"/>
    <property type="match status" value="1"/>
</dbReference>
<dbReference type="GO" id="GO:0008408">
    <property type="term" value="F:3'-5' exonuclease activity"/>
    <property type="evidence" value="ECO:0007669"/>
    <property type="project" value="InterPro"/>
</dbReference>
<feature type="domain" description="DNA polymerase III beta sliding clamp N-terminal" evidence="12">
    <location>
        <begin position="1"/>
        <end position="123"/>
    </location>
</feature>
<evidence type="ECO:0000256" key="2">
    <source>
        <dbReference type="ARBA" id="ARBA00004496"/>
    </source>
</evidence>
<evidence type="ECO:0000313" key="15">
    <source>
        <dbReference type="EMBL" id="AOG59957.1"/>
    </source>
</evidence>
<protein>
    <recommendedName>
        <fullName evidence="11">Beta sliding clamp</fullName>
    </recommendedName>
</protein>
<reference evidence="15 16" key="1">
    <citation type="submission" date="2016-08" db="EMBL/GenBank/DDBJ databases">
        <title>Complete genome sequence of Spiroplasma helicoides TABS-2 (DSM 22551).</title>
        <authorList>
            <person name="Shen W.-Y."/>
            <person name="Lo W.-S."/>
            <person name="Lai Y.-C."/>
            <person name="Kuo C.-H."/>
        </authorList>
    </citation>
    <scope>NUCLEOTIDE SEQUENCE [LARGE SCALE GENOMIC DNA]</scope>
    <source>
        <strain evidence="15 16">TABS-2</strain>
    </source>
</reference>
<keyword evidence="8 11" id="KW-0235">DNA replication</keyword>
<evidence type="ECO:0000259" key="13">
    <source>
        <dbReference type="Pfam" id="PF02767"/>
    </source>
</evidence>
<evidence type="ECO:0000256" key="6">
    <source>
        <dbReference type="ARBA" id="ARBA00022679"/>
    </source>
</evidence>
<evidence type="ECO:0000256" key="1">
    <source>
        <dbReference type="ARBA" id="ARBA00002266"/>
    </source>
</evidence>
<dbReference type="InterPro" id="IPR022635">
    <property type="entry name" value="DNA_polIII_beta_C"/>
</dbReference>
<dbReference type="PANTHER" id="PTHR30478:SF0">
    <property type="entry name" value="BETA SLIDING CLAMP"/>
    <property type="match status" value="1"/>
</dbReference>
<keyword evidence="10" id="KW-0238">DNA-binding</keyword>
<evidence type="ECO:0000259" key="12">
    <source>
        <dbReference type="Pfam" id="PF00712"/>
    </source>
</evidence>
<keyword evidence="7 11" id="KW-0548">Nucleotidyltransferase</keyword>
<evidence type="ECO:0000256" key="7">
    <source>
        <dbReference type="ARBA" id="ARBA00022695"/>
    </source>
</evidence>
<dbReference type="InterPro" id="IPR001001">
    <property type="entry name" value="DNA_polIII_beta"/>
</dbReference>
<feature type="domain" description="DNA polymerase III beta sliding clamp central" evidence="13">
    <location>
        <begin position="134"/>
        <end position="247"/>
    </location>
</feature>
<dbReference type="GO" id="GO:0009360">
    <property type="term" value="C:DNA polymerase III complex"/>
    <property type="evidence" value="ECO:0007669"/>
    <property type="project" value="InterPro"/>
</dbReference>
<dbReference type="AlphaFoldDB" id="A0A1B3SJ67"/>
<dbReference type="GO" id="GO:0003677">
    <property type="term" value="F:DNA binding"/>
    <property type="evidence" value="ECO:0007669"/>
    <property type="project" value="UniProtKB-UniRule"/>
</dbReference>
<accession>A0A1B3SJ67</accession>